<comment type="pathway">
    <text evidence="2">Cofactor biosynthesis; ubiquinone biosynthesis.</text>
</comment>
<dbReference type="InterPro" id="IPR002938">
    <property type="entry name" value="FAD-bd"/>
</dbReference>
<dbReference type="NCBIfam" id="TIGR01988">
    <property type="entry name" value="Ubi-OHases"/>
    <property type="match status" value="1"/>
</dbReference>
<comment type="caution">
    <text evidence="9">The sequence shown here is derived from an EMBL/GenBank/DDBJ whole genome shotgun (WGS) entry which is preliminary data.</text>
</comment>
<dbReference type="Proteomes" id="UP000256561">
    <property type="component" value="Unassembled WGS sequence"/>
</dbReference>
<evidence type="ECO:0000313" key="10">
    <source>
        <dbReference type="Proteomes" id="UP000256561"/>
    </source>
</evidence>
<evidence type="ECO:0000256" key="6">
    <source>
        <dbReference type="ARBA" id="ARBA00023002"/>
    </source>
</evidence>
<keyword evidence="10" id="KW-1185">Reference proteome</keyword>
<protein>
    <submittedName>
        <fullName evidence="9">2-octaprenyl-6-methoxyphenyl hydroxylase</fullName>
    </submittedName>
</protein>
<dbReference type="GO" id="GO:0008681">
    <property type="term" value="F:2-octaprenyl-6-methoxyphenol hydroxylase activity"/>
    <property type="evidence" value="ECO:0007669"/>
    <property type="project" value="InterPro"/>
</dbReference>
<dbReference type="PRINTS" id="PR00420">
    <property type="entry name" value="RNGMNOXGNASE"/>
</dbReference>
<comment type="cofactor">
    <cofactor evidence="1">
        <name>FAD</name>
        <dbReference type="ChEBI" id="CHEBI:57692"/>
    </cofactor>
</comment>
<evidence type="ECO:0000259" key="8">
    <source>
        <dbReference type="Pfam" id="PF01494"/>
    </source>
</evidence>
<dbReference type="PROSITE" id="PS01304">
    <property type="entry name" value="UBIH"/>
    <property type="match status" value="1"/>
</dbReference>
<dbReference type="NCBIfam" id="NF004356">
    <property type="entry name" value="PRK05732.1"/>
    <property type="match status" value="1"/>
</dbReference>
<accession>A0A3D8MEW5</accession>
<keyword evidence="6" id="KW-0560">Oxidoreductase</keyword>
<dbReference type="GO" id="GO:0071949">
    <property type="term" value="F:FAD binding"/>
    <property type="evidence" value="ECO:0007669"/>
    <property type="project" value="InterPro"/>
</dbReference>
<dbReference type="OrthoDB" id="9769565at2"/>
<evidence type="ECO:0000256" key="4">
    <source>
        <dbReference type="ARBA" id="ARBA00022630"/>
    </source>
</evidence>
<dbReference type="EMBL" id="QRHA01000001">
    <property type="protein sequence ID" value="RDV29101.1"/>
    <property type="molecule type" value="Genomic_DNA"/>
</dbReference>
<evidence type="ECO:0000256" key="3">
    <source>
        <dbReference type="ARBA" id="ARBA00005349"/>
    </source>
</evidence>
<feature type="domain" description="FAD-binding" evidence="8">
    <location>
        <begin position="8"/>
        <end position="327"/>
    </location>
</feature>
<keyword evidence="7" id="KW-0503">Monooxygenase</keyword>
<evidence type="ECO:0000256" key="2">
    <source>
        <dbReference type="ARBA" id="ARBA00004749"/>
    </source>
</evidence>
<reference evidence="10" key="1">
    <citation type="submission" date="2018-08" db="EMBL/GenBank/DDBJ databases">
        <authorList>
            <person name="Zhang J."/>
            <person name="Du Z.-J."/>
        </authorList>
    </citation>
    <scope>NUCLEOTIDE SEQUENCE [LARGE SCALE GENOMIC DNA]</scope>
    <source>
        <strain evidence="10">KCTC 52655</strain>
    </source>
</reference>
<keyword evidence="5" id="KW-0274">FAD</keyword>
<dbReference type="PANTHER" id="PTHR43876">
    <property type="entry name" value="UBIQUINONE BIOSYNTHESIS MONOOXYGENASE COQ6, MITOCHONDRIAL"/>
    <property type="match status" value="1"/>
</dbReference>
<dbReference type="Pfam" id="PF01494">
    <property type="entry name" value="FAD_binding_3"/>
    <property type="match status" value="1"/>
</dbReference>
<dbReference type="Gene3D" id="3.50.50.60">
    <property type="entry name" value="FAD/NAD(P)-binding domain"/>
    <property type="match status" value="2"/>
</dbReference>
<keyword evidence="4" id="KW-0285">Flavoprotein</keyword>
<dbReference type="InterPro" id="IPR018168">
    <property type="entry name" value="Ubi_Hdrlase_CS"/>
</dbReference>
<dbReference type="InterPro" id="IPR051205">
    <property type="entry name" value="UbiH/COQ6_monooxygenase"/>
</dbReference>
<proteinExistence type="inferred from homology"/>
<sequence>MTETPGTETDIAIVGGGTVGSLLAKGLLARTHCRVSLIDANSFSVDERHPGFDARVIALAKRTLDELEKLGVSLNVSHAAEITRIQVSEQGAAGLCQLDARQHGLPAFGRVVALTELGKAFRVESHPRLSIHAPASVTEVNRQQESVTVTLDNGHTLRARLLVLADGGRSELGNQLGLQHRSDDYNQTAIVANVRTSEPHNNWAYERFTPFGPLAFLPFNHGGVSESQSGSYGFAMVWTLPPEQAKRLLKCTDAEFVRQLQAAFGYRHGIIEGVGKRTHYPLVLRTADPAISHRVVTIGNAAQTLHPIAGQGFNLGLRDVIGLIDSLESEPDPGAFSVLHRFQQSRQGDRQATISLTDSLVRLFSNSHWPLQAARNIGLISMDNLSALKQRFVRQTTGFGPKA</sequence>
<dbReference type="InterPro" id="IPR036188">
    <property type="entry name" value="FAD/NAD-bd_sf"/>
</dbReference>
<dbReference type="SUPFAM" id="SSF51905">
    <property type="entry name" value="FAD/NAD(P)-binding domain"/>
    <property type="match status" value="1"/>
</dbReference>
<evidence type="ECO:0000256" key="5">
    <source>
        <dbReference type="ARBA" id="ARBA00022827"/>
    </source>
</evidence>
<dbReference type="GO" id="GO:0006744">
    <property type="term" value="P:ubiquinone biosynthetic process"/>
    <property type="evidence" value="ECO:0007669"/>
    <property type="project" value="UniProtKB-UniPathway"/>
</dbReference>
<name>A0A3D8MEW5_9ALTE</name>
<dbReference type="NCBIfam" id="TIGR01984">
    <property type="entry name" value="UbiH"/>
    <property type="match status" value="1"/>
</dbReference>
<dbReference type="UniPathway" id="UPA00232"/>
<dbReference type="PANTHER" id="PTHR43876:SF8">
    <property type="entry name" value="2-OCTAPRENYL-6-METHOXYPHENOL HYDROXYLASE"/>
    <property type="match status" value="1"/>
</dbReference>
<organism evidence="9 10">
    <name type="scientific">Alteromonas aestuariivivens</name>
    <dbReference type="NCBI Taxonomy" id="1938339"/>
    <lineage>
        <taxon>Bacteria</taxon>
        <taxon>Pseudomonadati</taxon>
        <taxon>Pseudomonadota</taxon>
        <taxon>Gammaproteobacteria</taxon>
        <taxon>Alteromonadales</taxon>
        <taxon>Alteromonadaceae</taxon>
        <taxon>Alteromonas/Salinimonas group</taxon>
        <taxon>Alteromonas</taxon>
    </lineage>
</organism>
<evidence type="ECO:0000256" key="1">
    <source>
        <dbReference type="ARBA" id="ARBA00001974"/>
    </source>
</evidence>
<dbReference type="InterPro" id="IPR011295">
    <property type="entry name" value="UbiH"/>
</dbReference>
<comment type="similarity">
    <text evidence="3">Belongs to the UbiH/COQ6 family.</text>
</comment>
<dbReference type="RefSeq" id="WP_115591391.1">
    <property type="nucleotide sequence ID" value="NZ_QRHA01000001.1"/>
</dbReference>
<dbReference type="InterPro" id="IPR010971">
    <property type="entry name" value="UbiH/COQ6"/>
</dbReference>
<evidence type="ECO:0000256" key="7">
    <source>
        <dbReference type="ARBA" id="ARBA00023033"/>
    </source>
</evidence>
<gene>
    <name evidence="9" type="ORF">DXV75_01155</name>
</gene>
<evidence type="ECO:0000313" key="9">
    <source>
        <dbReference type="EMBL" id="RDV29101.1"/>
    </source>
</evidence>
<dbReference type="AlphaFoldDB" id="A0A3D8MEW5"/>